<dbReference type="InterPro" id="IPR027417">
    <property type="entry name" value="P-loop_NTPase"/>
</dbReference>
<comment type="caution">
    <text evidence="5">The sequence shown here is derived from an EMBL/GenBank/DDBJ whole genome shotgun (WGS) entry which is preliminary data.</text>
</comment>
<organism evidence="5 6">
    <name type="scientific">Pseudidiomarina gelatinasegens</name>
    <dbReference type="NCBI Taxonomy" id="2487740"/>
    <lineage>
        <taxon>Bacteria</taxon>
        <taxon>Pseudomonadati</taxon>
        <taxon>Pseudomonadota</taxon>
        <taxon>Gammaproteobacteria</taxon>
        <taxon>Alteromonadales</taxon>
        <taxon>Idiomarinaceae</taxon>
        <taxon>Pseudidiomarina</taxon>
    </lineage>
</organism>
<dbReference type="PROSITE" id="PS50893">
    <property type="entry name" value="ABC_TRANSPORTER_2"/>
    <property type="match status" value="1"/>
</dbReference>
<evidence type="ECO:0000256" key="1">
    <source>
        <dbReference type="ARBA" id="ARBA00022448"/>
    </source>
</evidence>
<dbReference type="GO" id="GO:0005524">
    <property type="term" value="F:ATP binding"/>
    <property type="evidence" value="ECO:0007669"/>
    <property type="project" value="UniProtKB-KW"/>
</dbReference>
<dbReference type="InterPro" id="IPR050093">
    <property type="entry name" value="ABC_SmlMolc_Importer"/>
</dbReference>
<evidence type="ECO:0000313" key="5">
    <source>
        <dbReference type="EMBL" id="RWU09575.1"/>
    </source>
</evidence>
<dbReference type="InterPro" id="IPR003593">
    <property type="entry name" value="AAA+_ATPase"/>
</dbReference>
<keyword evidence="3 5" id="KW-0067">ATP-binding</keyword>
<keyword evidence="6" id="KW-1185">Reference proteome</keyword>
<reference evidence="5 6" key="1">
    <citation type="submission" date="2018-12" db="EMBL/GenBank/DDBJ databases">
        <authorList>
            <person name="Li A."/>
            <person name="Zhang M."/>
            <person name="Zhu H."/>
        </authorList>
    </citation>
    <scope>NUCLEOTIDE SEQUENCE [LARGE SCALE GENOMIC DNA]</scope>
    <source>
        <strain evidence="5 6">R04H25</strain>
    </source>
</reference>
<evidence type="ECO:0000256" key="3">
    <source>
        <dbReference type="ARBA" id="ARBA00022840"/>
    </source>
</evidence>
<dbReference type="PANTHER" id="PTHR42781:SF4">
    <property type="entry name" value="SPERMIDINE_PUTRESCINE IMPORT ATP-BINDING PROTEIN POTA"/>
    <property type="match status" value="1"/>
</dbReference>
<proteinExistence type="predicted"/>
<evidence type="ECO:0000256" key="2">
    <source>
        <dbReference type="ARBA" id="ARBA00022741"/>
    </source>
</evidence>
<dbReference type="OrthoDB" id="9802264at2"/>
<name>A0A443YZD7_9GAMM</name>
<evidence type="ECO:0000259" key="4">
    <source>
        <dbReference type="PROSITE" id="PS50893"/>
    </source>
</evidence>
<keyword evidence="2" id="KW-0547">Nucleotide-binding</keyword>
<sequence length="208" mass="23117">MLEIKHLTISKQQHVFLSVESLQVAGGSVLTLMGPSGSGKSTLLKWLLGEPLPDFQIAGELWLNGKQRDQLPIHARKIGLLHQQGDLFPHLRVLDNLLFALPRKDPRRHQAALEALEAMQLSDKANAWPHQLSGGEQARVALMRALLAQPEALLLDEPFSSLDTALRGTVREWVFAQLKQRDISVMLVTHDKEDAPGTIISMKELTHA</sequence>
<dbReference type="SUPFAM" id="SSF52540">
    <property type="entry name" value="P-loop containing nucleoside triphosphate hydrolases"/>
    <property type="match status" value="1"/>
</dbReference>
<accession>A0A443YZD7</accession>
<dbReference type="EMBL" id="RSFE01000005">
    <property type="protein sequence ID" value="RWU09575.1"/>
    <property type="molecule type" value="Genomic_DNA"/>
</dbReference>
<dbReference type="Gene3D" id="3.40.50.300">
    <property type="entry name" value="P-loop containing nucleotide triphosphate hydrolases"/>
    <property type="match status" value="1"/>
</dbReference>
<gene>
    <name evidence="5" type="ORF">EGC76_08085</name>
</gene>
<dbReference type="SMART" id="SM00382">
    <property type="entry name" value="AAA"/>
    <property type="match status" value="1"/>
</dbReference>
<dbReference type="Pfam" id="PF00005">
    <property type="entry name" value="ABC_tran"/>
    <property type="match status" value="1"/>
</dbReference>
<protein>
    <submittedName>
        <fullName evidence="5">ATP-binding cassette domain-containing protein</fullName>
    </submittedName>
</protein>
<dbReference type="AlphaFoldDB" id="A0A443YZD7"/>
<dbReference type="RefSeq" id="WP_128352480.1">
    <property type="nucleotide sequence ID" value="NZ_RSFE01000005.1"/>
</dbReference>
<evidence type="ECO:0000313" key="6">
    <source>
        <dbReference type="Proteomes" id="UP000288789"/>
    </source>
</evidence>
<dbReference type="InterPro" id="IPR003439">
    <property type="entry name" value="ABC_transporter-like_ATP-bd"/>
</dbReference>
<keyword evidence="1" id="KW-0813">Transport</keyword>
<dbReference type="PANTHER" id="PTHR42781">
    <property type="entry name" value="SPERMIDINE/PUTRESCINE IMPORT ATP-BINDING PROTEIN POTA"/>
    <property type="match status" value="1"/>
</dbReference>
<feature type="domain" description="ABC transporter" evidence="4">
    <location>
        <begin position="2"/>
        <end position="208"/>
    </location>
</feature>
<dbReference type="GO" id="GO:0016887">
    <property type="term" value="F:ATP hydrolysis activity"/>
    <property type="evidence" value="ECO:0007669"/>
    <property type="project" value="InterPro"/>
</dbReference>
<dbReference type="Proteomes" id="UP000288789">
    <property type="component" value="Unassembled WGS sequence"/>
</dbReference>